<accession>A0A975XTN7</accession>
<protein>
    <recommendedName>
        <fullName evidence="1">Alpha-ribazole phosphatase</fullName>
        <ecNumber evidence="1">3.1.3.73</ecNumber>
    </recommendedName>
</protein>
<evidence type="ECO:0000313" key="2">
    <source>
        <dbReference type="EMBL" id="QWT47910.1"/>
    </source>
</evidence>
<dbReference type="GO" id="GO:0005737">
    <property type="term" value="C:cytoplasm"/>
    <property type="evidence" value="ECO:0007669"/>
    <property type="project" value="TreeGrafter"/>
</dbReference>
<keyword evidence="3" id="KW-1185">Reference proteome</keyword>
<dbReference type="EC" id="3.1.3.73" evidence="1"/>
<dbReference type="GO" id="GO:0009236">
    <property type="term" value="P:cobalamin biosynthetic process"/>
    <property type="evidence" value="ECO:0007669"/>
    <property type="project" value="UniProtKB-UniRule"/>
</dbReference>
<dbReference type="InterPro" id="IPR050275">
    <property type="entry name" value="PGM_Phosphatase"/>
</dbReference>
<dbReference type="SMART" id="SM00855">
    <property type="entry name" value="PGAM"/>
    <property type="match status" value="1"/>
</dbReference>
<evidence type="ECO:0000256" key="1">
    <source>
        <dbReference type="NCBIfam" id="TIGR03162"/>
    </source>
</evidence>
<dbReference type="InterPro" id="IPR013078">
    <property type="entry name" value="His_Pase_superF_clade-1"/>
</dbReference>
<proteinExistence type="predicted"/>
<dbReference type="Proteomes" id="UP000683428">
    <property type="component" value="Chromosome"/>
</dbReference>
<gene>
    <name evidence="2" type="primary">cobC</name>
    <name evidence="2" type="ORF">Azoinq_08470</name>
</gene>
<sequence length="184" mass="20466">MDLYLIRHPWPAVAPGVCYGAADLPLAEAVAPVAERLKPLLPQGARVLSSPLQRCRQLAEALHPSPVLDPRLQEINFGRWEGKTWDDIYRDDRTSLDAWAKDVLHFTPPGGESAAQMQARALACVGELAHEDTVIVTHGGVIRALLVYWLGIPAERWRQVQLDFGHLTKVRVDNQGGRLLCLNR</sequence>
<name>A0A975XTN7_9RHOO</name>
<dbReference type="Pfam" id="PF00300">
    <property type="entry name" value="His_Phos_1"/>
    <property type="match status" value="1"/>
</dbReference>
<dbReference type="CDD" id="cd07067">
    <property type="entry name" value="HP_PGM_like"/>
    <property type="match status" value="1"/>
</dbReference>
<dbReference type="GO" id="GO:0043755">
    <property type="term" value="F:alpha-ribazole phosphatase activity"/>
    <property type="evidence" value="ECO:0007669"/>
    <property type="project" value="UniProtKB-UniRule"/>
</dbReference>
<dbReference type="EMBL" id="CP064782">
    <property type="protein sequence ID" value="QWT47910.1"/>
    <property type="molecule type" value="Genomic_DNA"/>
</dbReference>
<dbReference type="KEGG" id="aiq:Azoinq_08470"/>
<dbReference type="NCBIfam" id="TIGR03162">
    <property type="entry name" value="ribazole_cobC"/>
    <property type="match status" value="1"/>
</dbReference>
<dbReference type="InterPro" id="IPR017578">
    <property type="entry name" value="Ribazole_CobC"/>
</dbReference>
<dbReference type="PANTHER" id="PTHR48100">
    <property type="entry name" value="BROAD-SPECIFICITY PHOSPHATASE YOR283W-RELATED"/>
    <property type="match status" value="1"/>
</dbReference>
<evidence type="ECO:0000313" key="3">
    <source>
        <dbReference type="Proteomes" id="UP000683428"/>
    </source>
</evidence>
<dbReference type="AlphaFoldDB" id="A0A975XTN7"/>
<reference evidence="2" key="1">
    <citation type="submission" date="2020-11" db="EMBL/GenBank/DDBJ databases">
        <title>Azospira inquinata sp. nov.</title>
        <authorList>
            <person name="Moe W.M."/>
            <person name="Mikes M.C."/>
        </authorList>
    </citation>
    <scope>NUCLEOTIDE SEQUENCE</scope>
    <source>
        <strain evidence="2">Azo-3</strain>
    </source>
</reference>
<dbReference type="PANTHER" id="PTHR48100:SF59">
    <property type="entry name" value="ADENOSYLCOBALAMIN_ALPHA-RIBAZOLE PHOSPHATASE"/>
    <property type="match status" value="1"/>
</dbReference>
<organism evidence="2 3">
    <name type="scientific">Azospira inquinata</name>
    <dbReference type="NCBI Taxonomy" id="2785627"/>
    <lineage>
        <taxon>Bacteria</taxon>
        <taxon>Pseudomonadati</taxon>
        <taxon>Pseudomonadota</taxon>
        <taxon>Betaproteobacteria</taxon>
        <taxon>Rhodocyclales</taxon>
        <taxon>Rhodocyclaceae</taxon>
        <taxon>Azospira</taxon>
    </lineage>
</organism>
<dbReference type="RefSeq" id="WP_216130042.1">
    <property type="nucleotide sequence ID" value="NZ_CP064782.1"/>
</dbReference>